<dbReference type="SUPFAM" id="SSF103370">
    <property type="entry name" value="NinB"/>
    <property type="match status" value="1"/>
</dbReference>
<dbReference type="OrthoDB" id="7061352at2"/>
<organism evidence="1 2">
    <name type="scientific">Pseudomonas cavernicola</name>
    <dbReference type="NCBI Taxonomy" id="2320866"/>
    <lineage>
        <taxon>Bacteria</taxon>
        <taxon>Pseudomonadati</taxon>
        <taxon>Pseudomonadota</taxon>
        <taxon>Gammaproteobacteria</taxon>
        <taxon>Pseudomonadales</taxon>
        <taxon>Pseudomonadaceae</taxon>
        <taxon>Pseudomonas</taxon>
    </lineage>
</organism>
<dbReference type="InterPro" id="IPR008711">
    <property type="entry name" value="Recombinase_NinB"/>
</dbReference>
<dbReference type="Proteomes" id="UP000284021">
    <property type="component" value="Unassembled WGS sequence"/>
</dbReference>
<proteinExistence type="predicted"/>
<accession>A0A418XEM1</accession>
<dbReference type="AlphaFoldDB" id="A0A418XEM1"/>
<evidence type="ECO:0000313" key="1">
    <source>
        <dbReference type="EMBL" id="RJG10939.1"/>
    </source>
</evidence>
<comment type="caution">
    <text evidence="1">The sequence shown here is derived from an EMBL/GenBank/DDBJ whole genome shotgun (WGS) entry which is preliminary data.</text>
</comment>
<reference evidence="1 2" key="1">
    <citation type="submission" date="2018-09" db="EMBL/GenBank/DDBJ databases">
        <authorList>
            <person name="Zhu H."/>
        </authorList>
    </citation>
    <scope>NUCLEOTIDE SEQUENCE [LARGE SCALE GENOMIC DNA]</scope>
    <source>
        <strain evidence="1 2">K1S02-6</strain>
    </source>
</reference>
<name>A0A418XEM1_9PSED</name>
<dbReference type="InterPro" id="IPR036619">
    <property type="entry name" value="NinB_sf"/>
</dbReference>
<dbReference type="RefSeq" id="WP_119955071.1">
    <property type="nucleotide sequence ID" value="NZ_QYUR01000003.1"/>
</dbReference>
<dbReference type="Pfam" id="PF05772">
    <property type="entry name" value="NinB"/>
    <property type="match status" value="1"/>
</dbReference>
<protein>
    <recommendedName>
        <fullName evidence="3">NinB family protein</fullName>
    </recommendedName>
</protein>
<evidence type="ECO:0000313" key="2">
    <source>
        <dbReference type="Proteomes" id="UP000284021"/>
    </source>
</evidence>
<evidence type="ECO:0008006" key="3">
    <source>
        <dbReference type="Google" id="ProtNLM"/>
    </source>
</evidence>
<dbReference type="Gene3D" id="1.10.3790.10">
    <property type="entry name" value="NinB"/>
    <property type="match status" value="1"/>
</dbReference>
<dbReference type="EMBL" id="QYUR01000003">
    <property type="protein sequence ID" value="RJG10939.1"/>
    <property type="molecule type" value="Genomic_DNA"/>
</dbReference>
<sequence>MAEKIRLNAITDLSTLQAAIRRKGFPCNIAITGAGRSLPQNALFHKWCECAAQFFVSMGKTTFATGKPMDAENMKRNLKQTFLGEELIRDINLKTGQVTERYELKHTSQLDKGEMHSFMTCVDAWASEHGIYLPHPEDSEYMKMRVNMGEAA</sequence>
<gene>
    <name evidence="1" type="ORF">D3879_14770</name>
</gene>
<keyword evidence="2" id="KW-1185">Reference proteome</keyword>